<dbReference type="GeneID" id="85016283"/>
<evidence type="ECO:0000313" key="3">
    <source>
        <dbReference type="Proteomes" id="UP000182771"/>
    </source>
</evidence>
<dbReference type="Gene3D" id="3.10.450.50">
    <property type="match status" value="1"/>
</dbReference>
<dbReference type="EMBL" id="FNND01000002">
    <property type="protein sequence ID" value="SDW42945.1"/>
    <property type="molecule type" value="Genomic_DNA"/>
</dbReference>
<dbReference type="Proteomes" id="UP000182771">
    <property type="component" value="Unassembled WGS sequence"/>
</dbReference>
<feature type="chain" id="PRO_5028890216" description="DUF3828 domain-containing protein" evidence="1">
    <location>
        <begin position="22"/>
        <end position="175"/>
    </location>
</feature>
<dbReference type="AlphaFoldDB" id="A0A1H2TGY5"/>
<dbReference type="OrthoDB" id="1148796at2"/>
<comment type="caution">
    <text evidence="2">The sequence shown here is derived from an EMBL/GenBank/DDBJ whole genome shotgun (WGS) entry which is preliminary data.</text>
</comment>
<dbReference type="RefSeq" id="WP_016420222.1">
    <property type="nucleotide sequence ID" value="NZ_FNND01000002.1"/>
</dbReference>
<name>A0A1H2TGY5_9FLAO</name>
<evidence type="ECO:0008006" key="4">
    <source>
        <dbReference type="Google" id="ProtNLM"/>
    </source>
</evidence>
<organism evidence="2 3">
    <name type="scientific">Capnocytophaga granulosa</name>
    <dbReference type="NCBI Taxonomy" id="45242"/>
    <lineage>
        <taxon>Bacteria</taxon>
        <taxon>Pseudomonadati</taxon>
        <taxon>Bacteroidota</taxon>
        <taxon>Flavobacteriia</taxon>
        <taxon>Flavobacteriales</taxon>
        <taxon>Flavobacteriaceae</taxon>
        <taxon>Capnocytophaga</taxon>
    </lineage>
</organism>
<dbReference type="PROSITE" id="PS51257">
    <property type="entry name" value="PROKAR_LIPOPROTEIN"/>
    <property type="match status" value="1"/>
</dbReference>
<feature type="signal peptide" evidence="1">
    <location>
        <begin position="1"/>
        <end position="21"/>
    </location>
</feature>
<protein>
    <recommendedName>
        <fullName evidence="4">DUF3828 domain-containing protein</fullName>
    </recommendedName>
</protein>
<keyword evidence="1" id="KW-0732">Signal</keyword>
<evidence type="ECO:0000256" key="1">
    <source>
        <dbReference type="SAM" id="SignalP"/>
    </source>
</evidence>
<sequence>MVKIYYFISACLLLFSCNNNNTQVSSSNDTTDTISSIKRDTIVDKDTITPIQAPKEETDEATKMILEFYDKYIRQQDKMPCLDNREFCEEELREIEREFLSSKLIRKVNSDELSADPIVKAQDIFIEWLDSIKVKKINSKRYNVYLFDFYFNRYDSVQLKVAKKKDKYIIDDIIF</sequence>
<reference evidence="2 3" key="1">
    <citation type="submission" date="2016-10" db="EMBL/GenBank/DDBJ databases">
        <authorList>
            <person name="Varghese N."/>
            <person name="Submissions S."/>
        </authorList>
    </citation>
    <scope>NUCLEOTIDE SEQUENCE [LARGE SCALE GENOMIC DNA]</scope>
    <source>
        <strain evidence="2 3">DSM 11449</strain>
    </source>
</reference>
<keyword evidence="3" id="KW-1185">Reference proteome</keyword>
<evidence type="ECO:0000313" key="2">
    <source>
        <dbReference type="EMBL" id="SDW42945.1"/>
    </source>
</evidence>
<proteinExistence type="predicted"/>
<gene>
    <name evidence="2" type="ORF">SAMN05444420_102188</name>
</gene>
<accession>A0A1H2TGY5</accession>